<keyword evidence="1" id="KW-0732">Signal</keyword>
<sequence>MLHSRFTAAATLRHLLAAIVVNSLHVDSIGRTITNYYWCADTIYIKTVDCQGYGVGTLSTSRLSTANFKLLSGRPLLAVRISPINDSNR</sequence>
<evidence type="ECO:0000313" key="2">
    <source>
        <dbReference type="EMBL" id="KAL2609441.1"/>
    </source>
</evidence>
<reference evidence="2 3" key="1">
    <citation type="submission" date="2024-09" db="EMBL/GenBank/DDBJ databases">
        <title>Chromosome-scale assembly of Riccia fluitans.</title>
        <authorList>
            <person name="Paukszto L."/>
            <person name="Sawicki J."/>
            <person name="Karawczyk K."/>
            <person name="Piernik-Szablinska J."/>
            <person name="Szczecinska M."/>
            <person name="Mazdziarz M."/>
        </authorList>
    </citation>
    <scope>NUCLEOTIDE SEQUENCE [LARGE SCALE GENOMIC DNA]</scope>
    <source>
        <strain evidence="2">Rf_01</strain>
        <tissue evidence="2">Aerial parts of the thallus</tissue>
    </source>
</reference>
<evidence type="ECO:0000256" key="1">
    <source>
        <dbReference type="SAM" id="SignalP"/>
    </source>
</evidence>
<dbReference type="EMBL" id="JBHFFA010000008">
    <property type="protein sequence ID" value="KAL2609441.1"/>
    <property type="molecule type" value="Genomic_DNA"/>
</dbReference>
<dbReference type="AlphaFoldDB" id="A0ABD1XKI0"/>
<dbReference type="Proteomes" id="UP001605036">
    <property type="component" value="Unassembled WGS sequence"/>
</dbReference>
<proteinExistence type="predicted"/>
<feature type="chain" id="PRO_5044753098" description="Secreted protein" evidence="1">
    <location>
        <begin position="18"/>
        <end position="89"/>
    </location>
</feature>
<comment type="caution">
    <text evidence="2">The sequence shown here is derived from an EMBL/GenBank/DDBJ whole genome shotgun (WGS) entry which is preliminary data.</text>
</comment>
<protein>
    <recommendedName>
        <fullName evidence="4">Secreted protein</fullName>
    </recommendedName>
</protein>
<feature type="signal peptide" evidence="1">
    <location>
        <begin position="1"/>
        <end position="17"/>
    </location>
</feature>
<keyword evidence="3" id="KW-1185">Reference proteome</keyword>
<evidence type="ECO:0000313" key="3">
    <source>
        <dbReference type="Proteomes" id="UP001605036"/>
    </source>
</evidence>
<name>A0ABD1XKI0_9MARC</name>
<organism evidence="2 3">
    <name type="scientific">Riccia fluitans</name>
    <dbReference type="NCBI Taxonomy" id="41844"/>
    <lineage>
        <taxon>Eukaryota</taxon>
        <taxon>Viridiplantae</taxon>
        <taxon>Streptophyta</taxon>
        <taxon>Embryophyta</taxon>
        <taxon>Marchantiophyta</taxon>
        <taxon>Marchantiopsida</taxon>
        <taxon>Marchantiidae</taxon>
        <taxon>Marchantiales</taxon>
        <taxon>Ricciaceae</taxon>
        <taxon>Riccia</taxon>
    </lineage>
</organism>
<accession>A0ABD1XKI0</accession>
<gene>
    <name evidence="2" type="ORF">R1flu_028014</name>
</gene>
<evidence type="ECO:0008006" key="4">
    <source>
        <dbReference type="Google" id="ProtNLM"/>
    </source>
</evidence>